<organism evidence="3 4">
    <name type="scientific">Acanthamoeba castellanii (strain ATCC 30010 / Neff)</name>
    <dbReference type="NCBI Taxonomy" id="1257118"/>
    <lineage>
        <taxon>Eukaryota</taxon>
        <taxon>Amoebozoa</taxon>
        <taxon>Discosea</taxon>
        <taxon>Longamoebia</taxon>
        <taxon>Centramoebida</taxon>
        <taxon>Acanthamoebidae</taxon>
        <taxon>Acanthamoeba</taxon>
    </lineage>
</organism>
<dbReference type="STRING" id="1257118.L8HGG9"/>
<dbReference type="SMART" id="SM00174">
    <property type="entry name" value="RHO"/>
    <property type="match status" value="1"/>
</dbReference>
<dbReference type="SUPFAM" id="SSF52540">
    <property type="entry name" value="P-loop containing nucleoside triphosphate hydrolases"/>
    <property type="match status" value="1"/>
</dbReference>
<dbReference type="PANTHER" id="PTHR24072">
    <property type="entry name" value="RHO FAMILY GTPASE"/>
    <property type="match status" value="1"/>
</dbReference>
<sequence length="325" mass="36149">MRDEVKGKGETAAEREREEVVDLMPPELGWRIFAYLDAADLCRGFYRETCCEVWPPDTINSIDLRAEVIEAIKITLEWERDRVDKLNKARERYTAENRIRLSTTARPRFRRTGPGAKVVAVGDSGVGKTALLYAWSWNTFIGGKEAADYLPTCISFNQRDVAIDQGKKVVVVPWDTAGSADYDQLRPLGYGGADIFLLCYSVVDPQSLQNLRSRWLPEVRRHCPNEPFILVGCKKDLVSDGVINEESNASGAAVAEEAAGEEEQHNVDNVDAQVMAFEMGAVAFIECSAKTFDNVDATMALAANFAVYEPLDLLADRGQRSCLLQ</sequence>
<dbReference type="GO" id="GO:0005525">
    <property type="term" value="F:GTP binding"/>
    <property type="evidence" value="ECO:0007669"/>
    <property type="project" value="UniProtKB-KW"/>
</dbReference>
<evidence type="ECO:0000313" key="4">
    <source>
        <dbReference type="Proteomes" id="UP000011083"/>
    </source>
</evidence>
<evidence type="ECO:0000313" key="3">
    <source>
        <dbReference type="EMBL" id="ELR24614.1"/>
    </source>
</evidence>
<dbReference type="InterPro" id="IPR001806">
    <property type="entry name" value="Small_GTPase"/>
</dbReference>
<dbReference type="SMART" id="SM00175">
    <property type="entry name" value="RAB"/>
    <property type="match status" value="1"/>
</dbReference>
<dbReference type="SMART" id="SM00173">
    <property type="entry name" value="RAS"/>
    <property type="match status" value="1"/>
</dbReference>
<dbReference type="NCBIfam" id="TIGR00231">
    <property type="entry name" value="small_GTP"/>
    <property type="match status" value="1"/>
</dbReference>
<keyword evidence="4" id="KW-1185">Reference proteome</keyword>
<dbReference type="Gene3D" id="3.40.50.300">
    <property type="entry name" value="P-loop containing nucleotide triphosphate hydrolases"/>
    <property type="match status" value="1"/>
</dbReference>
<evidence type="ECO:0000256" key="2">
    <source>
        <dbReference type="ARBA" id="ARBA00023134"/>
    </source>
</evidence>
<dbReference type="PROSITE" id="PS51420">
    <property type="entry name" value="RHO"/>
    <property type="match status" value="1"/>
</dbReference>
<name>L8HGG9_ACACF</name>
<dbReference type="KEGG" id="acan:ACA1_171980"/>
<dbReference type="EMBL" id="KB007811">
    <property type="protein sequence ID" value="ELR24614.1"/>
    <property type="molecule type" value="Genomic_DNA"/>
</dbReference>
<keyword evidence="1" id="KW-0547">Nucleotide-binding</keyword>
<dbReference type="InterPro" id="IPR027417">
    <property type="entry name" value="P-loop_NTPase"/>
</dbReference>
<dbReference type="GO" id="GO:0007264">
    <property type="term" value="P:small GTPase-mediated signal transduction"/>
    <property type="evidence" value="ECO:0007669"/>
    <property type="project" value="InterPro"/>
</dbReference>
<proteinExistence type="predicted"/>
<dbReference type="CDD" id="cd00157">
    <property type="entry name" value="Rho"/>
    <property type="match status" value="1"/>
</dbReference>
<gene>
    <name evidence="3" type="ORF">ACA1_171980</name>
</gene>
<evidence type="ECO:0000256" key="1">
    <source>
        <dbReference type="ARBA" id="ARBA00022741"/>
    </source>
</evidence>
<dbReference type="PROSITE" id="PS51419">
    <property type="entry name" value="RAB"/>
    <property type="match status" value="1"/>
</dbReference>
<dbReference type="Proteomes" id="UP000011083">
    <property type="component" value="Unassembled WGS sequence"/>
</dbReference>
<dbReference type="RefSeq" id="XP_004356514.1">
    <property type="nucleotide sequence ID" value="XM_004356461.1"/>
</dbReference>
<dbReference type="Pfam" id="PF00071">
    <property type="entry name" value="Ras"/>
    <property type="match status" value="1"/>
</dbReference>
<protein>
    <submittedName>
        <fullName evidence="3">Ras subfamily protein</fullName>
    </submittedName>
</protein>
<dbReference type="AlphaFoldDB" id="L8HGG9"/>
<keyword evidence="2" id="KW-0342">GTP-binding</keyword>
<dbReference type="VEuPathDB" id="AmoebaDB:ACA1_171980"/>
<reference evidence="3 4" key="1">
    <citation type="journal article" date="2013" name="Genome Biol.">
        <title>Genome of Acanthamoeba castellanii highlights extensive lateral gene transfer and early evolution of tyrosine kinase signaling.</title>
        <authorList>
            <person name="Clarke M."/>
            <person name="Lohan A.J."/>
            <person name="Liu B."/>
            <person name="Lagkouvardos I."/>
            <person name="Roy S."/>
            <person name="Zafar N."/>
            <person name="Bertelli C."/>
            <person name="Schilde C."/>
            <person name="Kianianmomeni A."/>
            <person name="Burglin T.R."/>
            <person name="Frech C."/>
            <person name="Turcotte B."/>
            <person name="Kopec K.O."/>
            <person name="Synnott J.M."/>
            <person name="Choo C."/>
            <person name="Paponov I."/>
            <person name="Finkler A."/>
            <person name="Soon Heng Tan C."/>
            <person name="Hutchins A.P."/>
            <person name="Weinmeier T."/>
            <person name="Rattei T."/>
            <person name="Chu J.S."/>
            <person name="Gimenez G."/>
            <person name="Irimia M."/>
            <person name="Rigden D.J."/>
            <person name="Fitzpatrick D.A."/>
            <person name="Lorenzo-Morales J."/>
            <person name="Bateman A."/>
            <person name="Chiu C.H."/>
            <person name="Tang P."/>
            <person name="Hegemann P."/>
            <person name="Fromm H."/>
            <person name="Raoult D."/>
            <person name="Greub G."/>
            <person name="Miranda-Saavedra D."/>
            <person name="Chen N."/>
            <person name="Nash P."/>
            <person name="Ginger M.L."/>
            <person name="Horn M."/>
            <person name="Schaap P."/>
            <person name="Caler L."/>
            <person name="Loftus B."/>
        </authorList>
    </citation>
    <scope>NUCLEOTIDE SEQUENCE [LARGE SCALE GENOMIC DNA]</scope>
    <source>
        <strain evidence="3 4">Neff</strain>
    </source>
</reference>
<dbReference type="GeneID" id="14925635"/>
<dbReference type="InterPro" id="IPR003578">
    <property type="entry name" value="Small_GTPase_Rho"/>
</dbReference>
<dbReference type="GO" id="GO:0003924">
    <property type="term" value="F:GTPase activity"/>
    <property type="evidence" value="ECO:0007669"/>
    <property type="project" value="InterPro"/>
</dbReference>
<accession>L8HGG9</accession>
<dbReference type="PROSITE" id="PS51421">
    <property type="entry name" value="RAS"/>
    <property type="match status" value="1"/>
</dbReference>
<dbReference type="InterPro" id="IPR005225">
    <property type="entry name" value="Small_GTP-bd"/>
</dbReference>
<dbReference type="OrthoDB" id="8830751at2759"/>
<dbReference type="PRINTS" id="PR00449">
    <property type="entry name" value="RASTRNSFRMNG"/>
</dbReference>